<gene>
    <name evidence="2" type="ORF">HCN44_006827</name>
</gene>
<evidence type="ECO:0000313" key="2">
    <source>
        <dbReference type="EMBL" id="KAF7995720.1"/>
    </source>
</evidence>
<accession>A0A835CWQ6</accession>
<dbReference type="GO" id="GO:0006508">
    <property type="term" value="P:proteolysis"/>
    <property type="evidence" value="ECO:0007669"/>
    <property type="project" value="InterPro"/>
</dbReference>
<dbReference type="EMBL" id="JACMRX010000002">
    <property type="protein sequence ID" value="KAF7995720.1"/>
    <property type="molecule type" value="Genomic_DNA"/>
</dbReference>
<dbReference type="InterPro" id="IPR009003">
    <property type="entry name" value="Peptidase_S1_PA"/>
</dbReference>
<dbReference type="InterPro" id="IPR043504">
    <property type="entry name" value="Peptidase_S1_PA_chymotrypsin"/>
</dbReference>
<comment type="caution">
    <text evidence="2">The sequence shown here is derived from an EMBL/GenBank/DDBJ whole genome shotgun (WGS) entry which is preliminary data.</text>
</comment>
<dbReference type="Proteomes" id="UP000639338">
    <property type="component" value="Unassembled WGS sequence"/>
</dbReference>
<dbReference type="Gene3D" id="2.40.10.10">
    <property type="entry name" value="Trypsin-like serine proteases"/>
    <property type="match status" value="1"/>
</dbReference>
<name>A0A835CWQ6_APHGI</name>
<dbReference type="OrthoDB" id="8189841at2759"/>
<dbReference type="InterPro" id="IPR001254">
    <property type="entry name" value="Trypsin_dom"/>
</dbReference>
<evidence type="ECO:0000313" key="3">
    <source>
        <dbReference type="Proteomes" id="UP000639338"/>
    </source>
</evidence>
<dbReference type="GO" id="GO:0004252">
    <property type="term" value="F:serine-type endopeptidase activity"/>
    <property type="evidence" value="ECO:0007669"/>
    <property type="project" value="InterPro"/>
</dbReference>
<feature type="domain" description="Peptidase S1" evidence="1">
    <location>
        <begin position="14"/>
        <end position="113"/>
    </location>
</feature>
<evidence type="ECO:0000259" key="1">
    <source>
        <dbReference type="Pfam" id="PF00089"/>
    </source>
</evidence>
<proteinExistence type="predicted"/>
<protein>
    <recommendedName>
        <fullName evidence="1">Peptidase S1 domain-containing protein</fullName>
    </recommendedName>
</protein>
<keyword evidence="3" id="KW-1185">Reference proteome</keyword>
<reference evidence="2 3" key="1">
    <citation type="submission" date="2020-08" db="EMBL/GenBank/DDBJ databases">
        <title>Aphidius gifuensis genome sequencing and assembly.</title>
        <authorList>
            <person name="Du Z."/>
        </authorList>
    </citation>
    <scope>NUCLEOTIDE SEQUENCE [LARGE SCALE GENOMIC DNA]</scope>
    <source>
        <strain evidence="2">YNYX2018</strain>
        <tissue evidence="2">Adults</tissue>
    </source>
</reference>
<sequence length="120" mass="14000">MPIFFLSAGNFPFTGWGDSYDLINNQHKRFLQVIYAKFQSTATCNRYFNEFHFTMSRSQGCVTSYEKDGLIEMGDSGGGVIHTVYINGIMSLHVPTIKNVFVYTKVWRYVRWIQETIEKY</sequence>
<organism evidence="2 3">
    <name type="scientific">Aphidius gifuensis</name>
    <name type="common">Parasitoid wasp</name>
    <dbReference type="NCBI Taxonomy" id="684658"/>
    <lineage>
        <taxon>Eukaryota</taxon>
        <taxon>Metazoa</taxon>
        <taxon>Ecdysozoa</taxon>
        <taxon>Arthropoda</taxon>
        <taxon>Hexapoda</taxon>
        <taxon>Insecta</taxon>
        <taxon>Pterygota</taxon>
        <taxon>Neoptera</taxon>
        <taxon>Endopterygota</taxon>
        <taxon>Hymenoptera</taxon>
        <taxon>Apocrita</taxon>
        <taxon>Ichneumonoidea</taxon>
        <taxon>Braconidae</taxon>
        <taxon>Aphidiinae</taxon>
        <taxon>Aphidius</taxon>
    </lineage>
</organism>
<dbReference type="SUPFAM" id="SSF50494">
    <property type="entry name" value="Trypsin-like serine proteases"/>
    <property type="match status" value="1"/>
</dbReference>
<dbReference type="AlphaFoldDB" id="A0A835CWQ6"/>
<dbReference type="Pfam" id="PF00089">
    <property type="entry name" value="Trypsin"/>
    <property type="match status" value="1"/>
</dbReference>